<keyword evidence="1" id="KW-0732">Signal</keyword>
<keyword evidence="3" id="KW-1185">Reference proteome</keyword>
<accession>A0A016VVX4</accession>
<gene>
    <name evidence="2" type="primary">Acey_s0003.g1221</name>
    <name evidence="2" type="ORF">Y032_0003g1221</name>
</gene>
<protein>
    <recommendedName>
        <fullName evidence="4">Ephrin RBD domain-containing protein</fullName>
    </recommendedName>
</protein>
<feature type="chain" id="PRO_5001493972" description="Ephrin RBD domain-containing protein" evidence="1">
    <location>
        <begin position="24"/>
        <end position="111"/>
    </location>
</feature>
<evidence type="ECO:0000313" key="2">
    <source>
        <dbReference type="EMBL" id="EYC31759.1"/>
    </source>
</evidence>
<evidence type="ECO:0000313" key="3">
    <source>
        <dbReference type="Proteomes" id="UP000024635"/>
    </source>
</evidence>
<proteinExistence type="predicted"/>
<comment type="caution">
    <text evidence="2">The sequence shown here is derived from an EMBL/GenBank/DDBJ whole genome shotgun (WGS) entry which is preliminary data.</text>
</comment>
<sequence length="111" mass="12603">MLTKGSLWFFLSMSAICFGGTDSSRHLGLCYTLEGLAEFKNRISLWDVVYFFCPEDFPVPQVTTGEIYVSDNNIDNNEHPVSHNLLTYSPNPANFLTCSSFLRKLSHPRPH</sequence>
<feature type="signal peptide" evidence="1">
    <location>
        <begin position="1"/>
        <end position="23"/>
    </location>
</feature>
<dbReference type="AlphaFoldDB" id="A0A016VVX4"/>
<organism evidence="2 3">
    <name type="scientific">Ancylostoma ceylanicum</name>
    <dbReference type="NCBI Taxonomy" id="53326"/>
    <lineage>
        <taxon>Eukaryota</taxon>
        <taxon>Metazoa</taxon>
        <taxon>Ecdysozoa</taxon>
        <taxon>Nematoda</taxon>
        <taxon>Chromadorea</taxon>
        <taxon>Rhabditida</taxon>
        <taxon>Rhabditina</taxon>
        <taxon>Rhabditomorpha</taxon>
        <taxon>Strongyloidea</taxon>
        <taxon>Ancylostomatidae</taxon>
        <taxon>Ancylostomatinae</taxon>
        <taxon>Ancylostoma</taxon>
    </lineage>
</organism>
<reference evidence="3" key="1">
    <citation type="journal article" date="2015" name="Nat. Genet.">
        <title>The genome and transcriptome of the zoonotic hookworm Ancylostoma ceylanicum identify infection-specific gene families.</title>
        <authorList>
            <person name="Schwarz E.M."/>
            <person name="Hu Y."/>
            <person name="Antoshechkin I."/>
            <person name="Miller M.M."/>
            <person name="Sternberg P.W."/>
            <person name="Aroian R.V."/>
        </authorList>
    </citation>
    <scope>NUCLEOTIDE SEQUENCE</scope>
    <source>
        <strain evidence="3">HY135</strain>
    </source>
</reference>
<dbReference type="Proteomes" id="UP000024635">
    <property type="component" value="Unassembled WGS sequence"/>
</dbReference>
<evidence type="ECO:0008006" key="4">
    <source>
        <dbReference type="Google" id="ProtNLM"/>
    </source>
</evidence>
<name>A0A016VVX4_9BILA</name>
<dbReference type="EMBL" id="JARK01001339">
    <property type="protein sequence ID" value="EYC31759.1"/>
    <property type="molecule type" value="Genomic_DNA"/>
</dbReference>
<evidence type="ECO:0000256" key="1">
    <source>
        <dbReference type="SAM" id="SignalP"/>
    </source>
</evidence>